<dbReference type="EMBL" id="AP025523">
    <property type="protein sequence ID" value="BDE05672.1"/>
    <property type="molecule type" value="Genomic_DNA"/>
</dbReference>
<reference evidence="1 2" key="1">
    <citation type="journal article" date="2022" name="ISME Commun">
        <title>Vulcanimicrobium alpinus gen. nov. sp. nov., the first cultivated representative of the candidate phylum 'Eremiobacterota', is a metabolically versatile aerobic anoxygenic phototroph.</title>
        <authorList>
            <person name="Yabe S."/>
            <person name="Muto K."/>
            <person name="Abe K."/>
            <person name="Yokota A."/>
            <person name="Staudigel H."/>
            <person name="Tebo B.M."/>
        </authorList>
    </citation>
    <scope>NUCLEOTIDE SEQUENCE [LARGE SCALE GENOMIC DNA]</scope>
    <source>
        <strain evidence="1 2">WC8-2</strain>
    </source>
</reference>
<name>A0AAN1XUB4_UNVUL</name>
<evidence type="ECO:0000313" key="1">
    <source>
        <dbReference type="EMBL" id="BDE05672.1"/>
    </source>
</evidence>
<sequence>MLWFIVPTRFVPAETWAEAASGTAASANAVRRVGMRFMIAKMLLSISEGPTEPLPRLAVLPTPVENARSDGNLTRRR</sequence>
<evidence type="ECO:0000313" key="2">
    <source>
        <dbReference type="Proteomes" id="UP001317532"/>
    </source>
</evidence>
<dbReference type="KEGG" id="vab:WPS_09480"/>
<accession>A0AAN1XUB4</accession>
<dbReference type="AlphaFoldDB" id="A0AAN1XUB4"/>
<protein>
    <submittedName>
        <fullName evidence="1">Uncharacterized protein</fullName>
    </submittedName>
</protein>
<keyword evidence="2" id="KW-1185">Reference proteome</keyword>
<gene>
    <name evidence="1" type="ORF">WPS_09480</name>
</gene>
<dbReference type="Proteomes" id="UP001317532">
    <property type="component" value="Chromosome"/>
</dbReference>
<organism evidence="1 2">
    <name type="scientific">Vulcanimicrobium alpinum</name>
    <dbReference type="NCBI Taxonomy" id="3016050"/>
    <lineage>
        <taxon>Bacteria</taxon>
        <taxon>Bacillati</taxon>
        <taxon>Vulcanimicrobiota</taxon>
        <taxon>Vulcanimicrobiia</taxon>
        <taxon>Vulcanimicrobiales</taxon>
        <taxon>Vulcanimicrobiaceae</taxon>
        <taxon>Vulcanimicrobium</taxon>
    </lineage>
</organism>
<proteinExistence type="predicted"/>